<keyword evidence="4" id="KW-1185">Reference proteome</keyword>
<dbReference type="AlphaFoldDB" id="A0A3T0E948"/>
<evidence type="ECO:0000256" key="2">
    <source>
        <dbReference type="SAM" id="Phobius"/>
    </source>
</evidence>
<evidence type="ECO:0000313" key="3">
    <source>
        <dbReference type="EMBL" id="AZU03608.1"/>
    </source>
</evidence>
<feature type="region of interest" description="Disordered" evidence="1">
    <location>
        <begin position="310"/>
        <end position="336"/>
    </location>
</feature>
<organism evidence="3 4">
    <name type="scientific">Glycocaulis alkaliphilus</name>
    <dbReference type="NCBI Taxonomy" id="1434191"/>
    <lineage>
        <taxon>Bacteria</taxon>
        <taxon>Pseudomonadati</taxon>
        <taxon>Pseudomonadota</taxon>
        <taxon>Alphaproteobacteria</taxon>
        <taxon>Maricaulales</taxon>
        <taxon>Maricaulaceae</taxon>
        <taxon>Glycocaulis</taxon>
    </lineage>
</organism>
<gene>
    <name evidence="3" type="ORF">X907_1070</name>
</gene>
<dbReference type="EMBL" id="CP018911">
    <property type="protein sequence ID" value="AZU03608.1"/>
    <property type="molecule type" value="Genomic_DNA"/>
</dbReference>
<evidence type="ECO:0000256" key="1">
    <source>
        <dbReference type="SAM" id="MobiDB-lite"/>
    </source>
</evidence>
<feature type="transmembrane region" description="Helical" evidence="2">
    <location>
        <begin position="60"/>
        <end position="79"/>
    </location>
</feature>
<accession>A0A3T0E948</accession>
<proteinExistence type="predicted"/>
<evidence type="ECO:0000313" key="4">
    <source>
        <dbReference type="Proteomes" id="UP000286954"/>
    </source>
</evidence>
<dbReference type="RefSeq" id="WP_127565973.1">
    <property type="nucleotide sequence ID" value="NZ_BMFB01000005.1"/>
</dbReference>
<feature type="transmembrane region" description="Helical" evidence="2">
    <location>
        <begin position="247"/>
        <end position="266"/>
    </location>
</feature>
<name>A0A3T0E948_9PROT</name>
<dbReference type="KEGG" id="gak:X907_1070"/>
<protein>
    <submittedName>
        <fullName evidence="3">Uncharacterized protein</fullName>
    </submittedName>
</protein>
<keyword evidence="2" id="KW-0472">Membrane</keyword>
<keyword evidence="2" id="KW-0812">Transmembrane</keyword>
<feature type="compositionally biased region" description="Low complexity" evidence="1">
    <location>
        <begin position="317"/>
        <end position="336"/>
    </location>
</feature>
<reference evidence="3 4" key="1">
    <citation type="submission" date="2016-12" db="EMBL/GenBank/DDBJ databases">
        <title>The genome of dimorphic prosthecate Glycocaulis alkaliphilus 6b-8t, isolated from crude oil dictates its adaptability in petroleum environments.</title>
        <authorList>
            <person name="Wu X.-L."/>
            <person name="Geng S."/>
        </authorList>
    </citation>
    <scope>NUCLEOTIDE SEQUENCE [LARGE SCALE GENOMIC DNA]</scope>
    <source>
        <strain evidence="3 4">6B-8</strain>
    </source>
</reference>
<keyword evidence="2" id="KW-1133">Transmembrane helix</keyword>
<feature type="transmembrane region" description="Helical" evidence="2">
    <location>
        <begin position="20"/>
        <end position="48"/>
    </location>
</feature>
<sequence length="336" mass="35857">MWDFSLGGAMGLMARTLPFLLLRLAVYAGVALAFLILTTIGAGMGWAIGSLGDEGFRAGSTFLGGLIGFSIVGGFAWFARAYLLYLVKGAHIAVLVELIDGKDIPGGKGQITYGREVVQARFAQSSVLFGLDLLIKGVIRAVTGLARGMLRVLPIPGAKPLAGALNAFLKVAVGFLDEVILAYAIRTGSTNAWGSARTALILYGQNWKPMMKNAAWLALFIYLLSFVIFLIMLLPASLFVWLMPGNAAIVGLVFALILAWAVKAALLEPLAVTCMMQVYFKTIEGQVPDPEWERRLASMSGQFRKLTDKAFSGSQEPQADGGQPPSSPPQEQGAAP</sequence>
<feature type="transmembrane region" description="Helical" evidence="2">
    <location>
        <begin position="215"/>
        <end position="241"/>
    </location>
</feature>
<dbReference type="Proteomes" id="UP000286954">
    <property type="component" value="Chromosome"/>
</dbReference>
<dbReference type="OrthoDB" id="147179at2"/>